<dbReference type="InterPro" id="IPR001264">
    <property type="entry name" value="Glyco_trans_51"/>
</dbReference>
<dbReference type="Gene3D" id="3.40.710.10">
    <property type="entry name" value="DD-peptidase/beta-lactamase superfamily"/>
    <property type="match status" value="1"/>
</dbReference>
<evidence type="ECO:0000256" key="21">
    <source>
        <dbReference type="ARBA" id="ARBA00023316"/>
    </source>
</evidence>
<dbReference type="SUPFAM" id="SSF53955">
    <property type="entry name" value="Lysozyme-like"/>
    <property type="match status" value="1"/>
</dbReference>
<evidence type="ECO:0000259" key="27">
    <source>
        <dbReference type="Pfam" id="PF00905"/>
    </source>
</evidence>
<evidence type="ECO:0000256" key="5">
    <source>
        <dbReference type="ARBA" id="ARBA00007739"/>
    </source>
</evidence>
<evidence type="ECO:0000256" key="17">
    <source>
        <dbReference type="ARBA" id="ARBA00022989"/>
    </source>
</evidence>
<dbReference type="GO" id="GO:0008955">
    <property type="term" value="F:peptidoglycan glycosyltransferase activity"/>
    <property type="evidence" value="ECO:0007669"/>
    <property type="project" value="UniProtKB-EC"/>
</dbReference>
<evidence type="ECO:0000256" key="24">
    <source>
        <dbReference type="ARBA" id="ARBA00049902"/>
    </source>
</evidence>
<keyword evidence="10" id="KW-0328">Glycosyltransferase</keyword>
<dbReference type="EC" id="2.4.99.28" evidence="23"/>
<dbReference type="EC" id="3.4.16.4" evidence="6"/>
<feature type="domain" description="Glycosyl transferase family 51" evidence="28">
    <location>
        <begin position="86"/>
        <end position="266"/>
    </location>
</feature>
<dbReference type="GO" id="GO:0046677">
    <property type="term" value="P:response to antibiotic"/>
    <property type="evidence" value="ECO:0007669"/>
    <property type="project" value="UniProtKB-KW"/>
</dbReference>
<dbReference type="InterPro" id="IPR023346">
    <property type="entry name" value="Lysozyme-like_dom_sf"/>
</dbReference>
<dbReference type="GO" id="GO:0009252">
    <property type="term" value="P:peptidoglycan biosynthetic process"/>
    <property type="evidence" value="ECO:0007669"/>
    <property type="project" value="UniProtKB-UniPathway"/>
</dbReference>
<evidence type="ECO:0000256" key="13">
    <source>
        <dbReference type="ARBA" id="ARBA00022801"/>
    </source>
</evidence>
<dbReference type="PANTHER" id="PTHR32282:SF33">
    <property type="entry name" value="PEPTIDOGLYCAN GLYCOSYLTRANSFERASE"/>
    <property type="match status" value="1"/>
</dbReference>
<dbReference type="RefSeq" id="WP_004608325.1">
    <property type="nucleotide sequence ID" value="NZ_CABKNF010000001.1"/>
</dbReference>
<comment type="catalytic activity">
    <reaction evidence="22">
        <text>Preferential cleavage: (Ac)2-L-Lys-D-Ala-|-D-Ala. Also transpeptidation of peptidyl-alanyl moieties that are N-acyl substituents of D-alanine.</text>
        <dbReference type="EC" id="3.4.16.4"/>
    </reaction>
</comment>
<evidence type="ECO:0000256" key="16">
    <source>
        <dbReference type="ARBA" id="ARBA00022984"/>
    </source>
</evidence>
<keyword evidence="15" id="KW-0735">Signal-anchor</keyword>
<reference evidence="29 30" key="1">
    <citation type="submission" date="2019-08" db="EMBL/GenBank/DDBJ databases">
        <title>In-depth cultivation of the pig gut microbiome towards novel bacterial diversity and tailored functional studies.</title>
        <authorList>
            <person name="Wylensek D."/>
            <person name="Hitch T.C.A."/>
            <person name="Clavel T."/>
        </authorList>
    </citation>
    <scope>NUCLEOTIDE SEQUENCE [LARGE SCALE GENOMIC DNA]</scope>
    <source>
        <strain evidence="29 30">BL-389-WT-3D</strain>
    </source>
</reference>
<evidence type="ECO:0000256" key="4">
    <source>
        <dbReference type="ARBA" id="ARBA00007090"/>
    </source>
</evidence>
<keyword evidence="12" id="KW-0812">Transmembrane</keyword>
<dbReference type="Proteomes" id="UP000462363">
    <property type="component" value="Unassembled WGS sequence"/>
</dbReference>
<dbReference type="InterPro" id="IPR012338">
    <property type="entry name" value="Beta-lactam/transpept-like"/>
</dbReference>
<dbReference type="GO" id="GO:0009002">
    <property type="term" value="F:serine-type D-Ala-D-Ala carboxypeptidase activity"/>
    <property type="evidence" value="ECO:0007669"/>
    <property type="project" value="UniProtKB-EC"/>
</dbReference>
<dbReference type="EMBL" id="VUMB01000013">
    <property type="protein sequence ID" value="MSS40277.1"/>
    <property type="molecule type" value="Genomic_DNA"/>
</dbReference>
<dbReference type="InterPro" id="IPR001460">
    <property type="entry name" value="PCN-bd_Tpept"/>
</dbReference>
<dbReference type="GO" id="GO:0071555">
    <property type="term" value="P:cell wall organization"/>
    <property type="evidence" value="ECO:0007669"/>
    <property type="project" value="UniProtKB-KW"/>
</dbReference>
<evidence type="ECO:0000256" key="11">
    <source>
        <dbReference type="ARBA" id="ARBA00022679"/>
    </source>
</evidence>
<dbReference type="InterPro" id="IPR036950">
    <property type="entry name" value="PBP_transglycosylase"/>
</dbReference>
<dbReference type="Pfam" id="PF00905">
    <property type="entry name" value="Transpeptidase"/>
    <property type="match status" value="1"/>
</dbReference>
<evidence type="ECO:0000256" key="6">
    <source>
        <dbReference type="ARBA" id="ARBA00012448"/>
    </source>
</evidence>
<feature type="region of interest" description="Disordered" evidence="26">
    <location>
        <begin position="774"/>
        <end position="862"/>
    </location>
</feature>
<keyword evidence="8" id="KW-0121">Carboxypeptidase</keyword>
<keyword evidence="9" id="KW-0645">Protease</keyword>
<evidence type="ECO:0000256" key="15">
    <source>
        <dbReference type="ARBA" id="ARBA00022968"/>
    </source>
</evidence>
<keyword evidence="17" id="KW-1133">Transmembrane helix</keyword>
<evidence type="ECO:0000313" key="29">
    <source>
        <dbReference type="EMBL" id="MSS40277.1"/>
    </source>
</evidence>
<comment type="catalytic activity">
    <reaction evidence="24">
        <text>[GlcNAc-(1-&gt;4)-Mur2Ac(oyl-L-Ala-gamma-D-Glu-L-Lys-D-Ala-D-Ala)](n)-di-trans,octa-cis-undecaprenyl diphosphate + beta-D-GlcNAc-(1-&gt;4)-Mur2Ac(oyl-L-Ala-gamma-D-Glu-L-Lys-D-Ala-D-Ala)-di-trans,octa-cis-undecaprenyl diphosphate = [GlcNAc-(1-&gt;4)-Mur2Ac(oyl-L-Ala-gamma-D-Glu-L-Lys-D-Ala-D-Ala)](n+1)-di-trans,octa-cis-undecaprenyl diphosphate + di-trans,octa-cis-undecaprenyl diphosphate + H(+)</text>
        <dbReference type="Rhea" id="RHEA:23708"/>
        <dbReference type="Rhea" id="RHEA-COMP:9602"/>
        <dbReference type="Rhea" id="RHEA-COMP:9603"/>
        <dbReference type="ChEBI" id="CHEBI:15378"/>
        <dbReference type="ChEBI" id="CHEBI:58405"/>
        <dbReference type="ChEBI" id="CHEBI:60033"/>
        <dbReference type="ChEBI" id="CHEBI:78435"/>
        <dbReference type="EC" id="2.4.99.28"/>
    </reaction>
</comment>
<keyword evidence="11" id="KW-0808">Transferase</keyword>
<comment type="subcellular location">
    <subcellularLocation>
        <location evidence="2">Cell membrane</location>
        <topology evidence="2">Single-pass type II membrane protein</topology>
    </subcellularLocation>
</comment>
<comment type="function">
    <text evidence="1">Cell wall formation. Synthesis of cross-linked peptidoglycan from the lipid intermediates. The enzyme has a penicillin-insensitive transglycosylase N-terminal domain (formation of linear glycan strands) and a penicillin-sensitive transpeptidase C-terminal domain (cross-linking of the peptide subunits).</text>
</comment>
<evidence type="ECO:0000256" key="1">
    <source>
        <dbReference type="ARBA" id="ARBA00002624"/>
    </source>
</evidence>
<evidence type="ECO:0000256" key="10">
    <source>
        <dbReference type="ARBA" id="ARBA00022676"/>
    </source>
</evidence>
<evidence type="ECO:0000256" key="14">
    <source>
        <dbReference type="ARBA" id="ARBA00022960"/>
    </source>
</evidence>
<keyword evidence="18" id="KW-0472">Membrane</keyword>
<dbReference type="GO" id="GO:0006508">
    <property type="term" value="P:proteolysis"/>
    <property type="evidence" value="ECO:0007669"/>
    <property type="project" value="UniProtKB-KW"/>
</dbReference>
<feature type="compositionally biased region" description="Gly residues" evidence="26">
    <location>
        <begin position="850"/>
        <end position="862"/>
    </location>
</feature>
<keyword evidence="19" id="KW-0046">Antibiotic resistance</keyword>
<dbReference type="AlphaFoldDB" id="A0A844F924"/>
<evidence type="ECO:0000256" key="26">
    <source>
        <dbReference type="SAM" id="MobiDB-lite"/>
    </source>
</evidence>
<evidence type="ECO:0000256" key="8">
    <source>
        <dbReference type="ARBA" id="ARBA00022645"/>
    </source>
</evidence>
<feature type="domain" description="Penicillin-binding protein transpeptidase" evidence="27">
    <location>
        <begin position="443"/>
        <end position="697"/>
    </location>
</feature>
<evidence type="ECO:0000256" key="19">
    <source>
        <dbReference type="ARBA" id="ARBA00023251"/>
    </source>
</evidence>
<keyword evidence="21" id="KW-0961">Cell wall biogenesis/degradation</keyword>
<keyword evidence="20" id="KW-0511">Multifunctional enzyme</keyword>
<evidence type="ECO:0000256" key="3">
    <source>
        <dbReference type="ARBA" id="ARBA00004752"/>
    </source>
</evidence>
<evidence type="ECO:0000256" key="22">
    <source>
        <dbReference type="ARBA" id="ARBA00034000"/>
    </source>
</evidence>
<organism evidence="29 30">
    <name type="scientific">Clostridium scindens (strain JCM 10418 / VPI 12708)</name>
    <dbReference type="NCBI Taxonomy" id="29347"/>
    <lineage>
        <taxon>Bacteria</taxon>
        <taxon>Bacillati</taxon>
        <taxon>Bacillota</taxon>
        <taxon>Clostridia</taxon>
        <taxon>Lachnospirales</taxon>
        <taxon>Lachnospiraceae</taxon>
    </lineage>
</organism>
<evidence type="ECO:0000256" key="18">
    <source>
        <dbReference type="ARBA" id="ARBA00023136"/>
    </source>
</evidence>
<evidence type="ECO:0000256" key="9">
    <source>
        <dbReference type="ARBA" id="ARBA00022670"/>
    </source>
</evidence>
<feature type="compositionally biased region" description="Low complexity" evidence="26">
    <location>
        <begin position="800"/>
        <end position="819"/>
    </location>
</feature>
<dbReference type="SUPFAM" id="SSF56601">
    <property type="entry name" value="beta-lactamase/transpeptidase-like"/>
    <property type="match status" value="1"/>
</dbReference>
<dbReference type="FunFam" id="1.10.3810.10:FF:000001">
    <property type="entry name" value="Penicillin-binding protein 1A"/>
    <property type="match status" value="1"/>
</dbReference>
<evidence type="ECO:0000313" key="30">
    <source>
        <dbReference type="Proteomes" id="UP000462363"/>
    </source>
</evidence>
<dbReference type="GO" id="GO:0008360">
    <property type="term" value="P:regulation of cell shape"/>
    <property type="evidence" value="ECO:0007669"/>
    <property type="project" value="UniProtKB-KW"/>
</dbReference>
<proteinExistence type="inferred from homology"/>
<evidence type="ECO:0000256" key="7">
    <source>
        <dbReference type="ARBA" id="ARBA00018638"/>
    </source>
</evidence>
<evidence type="ECO:0000256" key="12">
    <source>
        <dbReference type="ARBA" id="ARBA00022692"/>
    </source>
</evidence>
<gene>
    <name evidence="29" type="ORF">FYJ37_07920</name>
</gene>
<dbReference type="GO" id="GO:0005886">
    <property type="term" value="C:plasma membrane"/>
    <property type="evidence" value="ECO:0007669"/>
    <property type="project" value="UniProtKB-SubCell"/>
</dbReference>
<dbReference type="PANTHER" id="PTHR32282">
    <property type="entry name" value="BINDING PROTEIN TRANSPEPTIDASE, PUTATIVE-RELATED"/>
    <property type="match status" value="1"/>
</dbReference>
<comment type="pathway">
    <text evidence="25">Glycan biosynthesis.</text>
</comment>
<keyword evidence="13" id="KW-0378">Hydrolase</keyword>
<dbReference type="InterPro" id="IPR050396">
    <property type="entry name" value="Glycosyltr_51/Transpeptidase"/>
</dbReference>
<name>A0A844F924_CLOSV</name>
<evidence type="ECO:0000256" key="2">
    <source>
        <dbReference type="ARBA" id="ARBA00004401"/>
    </source>
</evidence>
<evidence type="ECO:0000256" key="20">
    <source>
        <dbReference type="ARBA" id="ARBA00023268"/>
    </source>
</evidence>
<dbReference type="GeneID" id="62694293"/>
<comment type="pathway">
    <text evidence="3">Cell wall biogenesis; peptidoglycan biosynthesis.</text>
</comment>
<comment type="similarity">
    <text evidence="5">In the N-terminal section; belongs to the glycosyltransferase 51 family.</text>
</comment>
<keyword evidence="16" id="KW-0573">Peptidoglycan synthesis</keyword>
<dbReference type="GO" id="GO:0008658">
    <property type="term" value="F:penicillin binding"/>
    <property type="evidence" value="ECO:0007669"/>
    <property type="project" value="InterPro"/>
</dbReference>
<dbReference type="Pfam" id="PF00912">
    <property type="entry name" value="Transgly"/>
    <property type="match status" value="1"/>
</dbReference>
<protein>
    <recommendedName>
        <fullName evidence="7">Penicillin-binding protein 1A</fullName>
        <ecNumber evidence="23">2.4.99.28</ecNumber>
        <ecNumber evidence="6">3.4.16.4</ecNumber>
    </recommendedName>
</protein>
<evidence type="ECO:0000256" key="23">
    <source>
        <dbReference type="ARBA" id="ARBA00044770"/>
    </source>
</evidence>
<accession>A0A844F924</accession>
<dbReference type="Gene3D" id="1.10.3810.10">
    <property type="entry name" value="Biosynthetic peptidoglycan transglycosylase-like"/>
    <property type="match status" value="1"/>
</dbReference>
<dbReference type="NCBIfam" id="TIGR02074">
    <property type="entry name" value="PBP_1a_fam"/>
    <property type="match status" value="1"/>
</dbReference>
<dbReference type="UniPathway" id="UPA00219"/>
<evidence type="ECO:0000256" key="25">
    <source>
        <dbReference type="ARBA" id="ARBA00060592"/>
    </source>
</evidence>
<keyword evidence="14" id="KW-0133">Cell shape</keyword>
<comment type="caution">
    <text evidence="29">The sequence shown here is derived from an EMBL/GenBank/DDBJ whole genome shotgun (WGS) entry which is preliminary data.</text>
</comment>
<evidence type="ECO:0000259" key="28">
    <source>
        <dbReference type="Pfam" id="PF00912"/>
    </source>
</evidence>
<comment type="similarity">
    <text evidence="4">In the C-terminal section; belongs to the transpeptidase family.</text>
</comment>
<sequence length="862" mass="92845">MNYGKKKASQKQKKITSKSAMQGKRVGVRLFKAFLLCLVVVAVIGVIGGGIFVKKIIADTPDVSPSDVKPKGFTTFVYADDGSTEIERFVSSGSNRVYKSIDEIPKDLQHAFVAIEDERFYDHNGIDLQGIARAAVVGITSGDFSEGASTITQQLIKNNVFPNFTKEKTFYDRLQRKLQEQYLALQIEKQMDKDEILESYMNTINLGQNSLGVQAAAKRYFNKDVSELTLSECAVIAGITQNPTEYNPITNPEDNQKRRNKVLKNMLEQGYIKQAQYDEAMADDVYARIQTVNSTAGEESPYSYFVDALAEQVMKDLREQLGYTETQAYNAVYSGGLSIYSTQNMGIQQICDEEMNDDANYPGLKEYGLDYALTVTRADGSVENYSSGHIKQYVKNTYGKEQGLLYSSEEEARAMVEEWKTTIAQEGDAYDEVINITPQPQAAVTIIDQSTGQIKAMVGGRGAKSTSLGLNRAYGTGKTGSKRQPGSCFKILASYAPALDACGKTLATVIEDEPYTLKGGQVLRNADGNYRGPVTIRNAIAKSVNVCAVKLSDEITQELGFEYCEKFGISTLVKSKEINGGIYSDLSQTLALGGITDGVYNYEMCAAYATIANGGVYNTPTLYTKILDHDGNVLLEGTGEKRTVLKDSTAALLTSAMQTVVESGTGTACQLPNMPVAGKTGTTTSNKDLWFCGFTPYYTCAVWGGYDDNKECNYDTNFRFRLWKGIMSRVHENLEPKEFAMPSSVEQKTVCSITGKLAVAGNCPAITEYFATDTAPTESCPGHGSTGGNTDDEKTDDPDSGTTTPTTPTDPNSGGTTPPNGGGGGGNTPTPTPPDGGGGGGDTPTPTPPDGGGGGGEGGTTQ</sequence>